<dbReference type="InterPro" id="IPR036291">
    <property type="entry name" value="NAD(P)-bd_dom_sf"/>
</dbReference>
<feature type="domain" description="Enoyl reductase (ER)" evidence="1">
    <location>
        <begin position="11"/>
        <end position="334"/>
    </location>
</feature>
<comment type="caution">
    <text evidence="2">The sequence shown here is derived from an EMBL/GenBank/DDBJ whole genome shotgun (WGS) entry which is preliminary data.</text>
</comment>
<dbReference type="EMBL" id="SISG01000001">
    <property type="protein sequence ID" value="TBN57922.1"/>
    <property type="molecule type" value="Genomic_DNA"/>
</dbReference>
<proteinExistence type="predicted"/>
<dbReference type="SUPFAM" id="SSF50129">
    <property type="entry name" value="GroES-like"/>
    <property type="match status" value="1"/>
</dbReference>
<evidence type="ECO:0000259" key="1">
    <source>
        <dbReference type="SMART" id="SM00829"/>
    </source>
</evidence>
<dbReference type="SMART" id="SM00829">
    <property type="entry name" value="PKS_ER"/>
    <property type="match status" value="1"/>
</dbReference>
<dbReference type="InterPro" id="IPR013154">
    <property type="entry name" value="ADH-like_N"/>
</dbReference>
<gene>
    <name evidence="2" type="ORF">EYE40_11230</name>
</gene>
<dbReference type="Pfam" id="PF08240">
    <property type="entry name" value="ADH_N"/>
    <property type="match status" value="1"/>
</dbReference>
<name>A0A4Q9GSE6_9MICO</name>
<dbReference type="InterPro" id="IPR011032">
    <property type="entry name" value="GroES-like_sf"/>
</dbReference>
<dbReference type="PANTHER" id="PTHR43677:SF4">
    <property type="entry name" value="QUINONE OXIDOREDUCTASE-LIKE PROTEIN 2"/>
    <property type="match status" value="1"/>
</dbReference>
<dbReference type="Gene3D" id="3.40.50.720">
    <property type="entry name" value="NAD(P)-binding Rossmann-like Domain"/>
    <property type="match status" value="1"/>
</dbReference>
<dbReference type="InterPro" id="IPR020843">
    <property type="entry name" value="ER"/>
</dbReference>
<sequence length="338" mass="35959">MTGVLEVVIPAIVEPSEFELRERTLTPPGPDQVTLRMEATGVSFAEQQMRRGRYYDQPAFPFVGGYDLVGTVVAGAEDLLGQRFAVVTKTGGWSSLVNVPVSDLLPVPADADAAEVETLIVNGITAWQMLHTSARVAAGGTVVVLGANGGVGNLLVQLAVTAGLRVIGTASPAHHELVRSLGAEVVDYRDPELYSVIQSLAPDGVDAVFDHVGGPGLVESWRLLRRGGTLVSYGSASTMHGTGSAQLPMLQAFARVVLWNTLPNGRHASLYDFWAGRRRRETYIARQQDALGNLLRLVAVGAVRPQVAARIPLSQIVRAVELAESRTVAGKVVVVADE</sequence>
<protein>
    <submittedName>
        <fullName evidence="2">NADPH:quinone reductase</fullName>
    </submittedName>
</protein>
<dbReference type="Proteomes" id="UP000294194">
    <property type="component" value="Unassembled WGS sequence"/>
</dbReference>
<dbReference type="InterPro" id="IPR051397">
    <property type="entry name" value="Zn-ADH-like_protein"/>
</dbReference>
<keyword evidence="3" id="KW-1185">Reference proteome</keyword>
<evidence type="ECO:0000313" key="3">
    <source>
        <dbReference type="Proteomes" id="UP000294194"/>
    </source>
</evidence>
<accession>A0A4Q9GSE6</accession>
<reference evidence="3" key="1">
    <citation type="submission" date="2019-02" db="EMBL/GenBank/DDBJ databases">
        <title>Glaciihabitans arcticus sp. nov., a psychrotolerant bacterium isolated from polar soil.</title>
        <authorList>
            <person name="Dahal R.H."/>
        </authorList>
    </citation>
    <scope>NUCLEOTIDE SEQUENCE [LARGE SCALE GENOMIC DNA]</scope>
    <source>
        <strain evidence="3">RP-3-7</strain>
    </source>
</reference>
<dbReference type="Gene3D" id="3.90.180.10">
    <property type="entry name" value="Medium-chain alcohol dehydrogenases, catalytic domain"/>
    <property type="match status" value="1"/>
</dbReference>
<evidence type="ECO:0000313" key="2">
    <source>
        <dbReference type="EMBL" id="TBN57922.1"/>
    </source>
</evidence>
<dbReference type="PANTHER" id="PTHR43677">
    <property type="entry name" value="SHORT-CHAIN DEHYDROGENASE/REDUCTASE"/>
    <property type="match status" value="1"/>
</dbReference>
<organism evidence="2 3">
    <name type="scientific">Glaciihabitans arcticus</name>
    <dbReference type="NCBI Taxonomy" id="2668039"/>
    <lineage>
        <taxon>Bacteria</taxon>
        <taxon>Bacillati</taxon>
        <taxon>Actinomycetota</taxon>
        <taxon>Actinomycetes</taxon>
        <taxon>Micrococcales</taxon>
        <taxon>Microbacteriaceae</taxon>
        <taxon>Glaciihabitans</taxon>
    </lineage>
</organism>
<dbReference type="RefSeq" id="WP_130982031.1">
    <property type="nucleotide sequence ID" value="NZ_SISG01000001.1"/>
</dbReference>
<dbReference type="GO" id="GO:0016491">
    <property type="term" value="F:oxidoreductase activity"/>
    <property type="evidence" value="ECO:0007669"/>
    <property type="project" value="InterPro"/>
</dbReference>
<dbReference type="Pfam" id="PF13602">
    <property type="entry name" value="ADH_zinc_N_2"/>
    <property type="match status" value="1"/>
</dbReference>
<dbReference type="AlphaFoldDB" id="A0A4Q9GSE6"/>
<dbReference type="SUPFAM" id="SSF51735">
    <property type="entry name" value="NAD(P)-binding Rossmann-fold domains"/>
    <property type="match status" value="1"/>
</dbReference>